<dbReference type="Pfam" id="PF00085">
    <property type="entry name" value="Thioredoxin"/>
    <property type="match status" value="1"/>
</dbReference>
<dbReference type="InterPro" id="IPR013766">
    <property type="entry name" value="Thioredoxin_domain"/>
</dbReference>
<feature type="region of interest" description="Disordered" evidence="1">
    <location>
        <begin position="102"/>
        <end position="135"/>
    </location>
</feature>
<proteinExistence type="predicted"/>
<comment type="caution">
    <text evidence="4">The sequence shown here is derived from an EMBL/GenBank/DDBJ whole genome shotgun (WGS) entry which is preliminary data.</text>
</comment>
<dbReference type="EMBL" id="JAATJV010419800">
    <property type="protein sequence ID" value="MBZ3887888.1"/>
    <property type="molecule type" value="Genomic_DNA"/>
</dbReference>
<dbReference type="PANTHER" id="PTHR45815">
    <property type="entry name" value="PROTEIN DISULFIDE-ISOMERASE A6"/>
    <property type="match status" value="1"/>
</dbReference>
<dbReference type="GO" id="GO:0005788">
    <property type="term" value="C:endoplasmic reticulum lumen"/>
    <property type="evidence" value="ECO:0007669"/>
    <property type="project" value="TreeGrafter"/>
</dbReference>
<dbReference type="SUPFAM" id="SSF52833">
    <property type="entry name" value="Thioredoxin-like"/>
    <property type="match status" value="1"/>
</dbReference>
<dbReference type="Gene3D" id="3.40.30.10">
    <property type="entry name" value="Glutaredoxin"/>
    <property type="match status" value="1"/>
</dbReference>
<dbReference type="Proteomes" id="UP001166674">
    <property type="component" value="Unassembled WGS sequence"/>
</dbReference>
<feature type="chain" id="PRO_5041212571" evidence="2">
    <location>
        <begin position="20"/>
        <end position="135"/>
    </location>
</feature>
<dbReference type="GO" id="GO:0015035">
    <property type="term" value="F:protein-disulfide reductase activity"/>
    <property type="evidence" value="ECO:0007669"/>
    <property type="project" value="TreeGrafter"/>
</dbReference>
<feature type="compositionally biased region" description="Basic and acidic residues" evidence="1">
    <location>
        <begin position="118"/>
        <end position="129"/>
    </location>
</feature>
<evidence type="ECO:0000313" key="4">
    <source>
        <dbReference type="EMBL" id="MBZ3887888.1"/>
    </source>
</evidence>
<dbReference type="GO" id="GO:0034976">
    <property type="term" value="P:response to endoplasmic reticulum stress"/>
    <property type="evidence" value="ECO:0007669"/>
    <property type="project" value="TreeGrafter"/>
</dbReference>
<keyword evidence="5" id="KW-1185">Reference proteome</keyword>
<protein>
    <submittedName>
        <fullName evidence="4">Protein disulfide-isomerase A6</fullName>
    </submittedName>
</protein>
<dbReference type="AlphaFoldDB" id="A0AA41NCS0"/>
<feature type="signal peptide" evidence="2">
    <location>
        <begin position="1"/>
        <end position="19"/>
    </location>
</feature>
<feature type="domain" description="Thioredoxin" evidence="3">
    <location>
        <begin position="41"/>
        <end position="94"/>
    </location>
</feature>
<name>A0AA41NCS0_SCICA</name>
<dbReference type="PANTHER" id="PTHR45815:SF3">
    <property type="entry name" value="PROTEIN DISULFIDE-ISOMERASE A6"/>
    <property type="match status" value="1"/>
</dbReference>
<dbReference type="InterPro" id="IPR036249">
    <property type="entry name" value="Thioredoxin-like_sf"/>
</dbReference>
<evidence type="ECO:0000313" key="5">
    <source>
        <dbReference type="Proteomes" id="UP001166674"/>
    </source>
</evidence>
<sequence length="135" mass="14549">MARLGLHLVSYTFFLAVNGLYSSIDDIIELSPSNFDREVIPNVVKVAAVAADKHQSLGGQRGVQGFPTIKIFGSNKNRSEDYQGGRTGEAIVDAAHSPLPQLMKDHLGEKSGGYGSGKQDRSDSKKDVIEVTEDS</sequence>
<reference evidence="4" key="1">
    <citation type="submission" date="2020-03" db="EMBL/GenBank/DDBJ databases">
        <title>Studies in the Genomics of Life Span.</title>
        <authorList>
            <person name="Glass D."/>
        </authorList>
    </citation>
    <scope>NUCLEOTIDE SEQUENCE</scope>
    <source>
        <strain evidence="4">SUZIE</strain>
        <tissue evidence="4">Muscle</tissue>
    </source>
</reference>
<evidence type="ECO:0000259" key="3">
    <source>
        <dbReference type="Pfam" id="PF00085"/>
    </source>
</evidence>
<evidence type="ECO:0000256" key="1">
    <source>
        <dbReference type="SAM" id="MobiDB-lite"/>
    </source>
</evidence>
<organism evidence="4 5">
    <name type="scientific">Sciurus carolinensis</name>
    <name type="common">Eastern gray squirrel</name>
    <dbReference type="NCBI Taxonomy" id="30640"/>
    <lineage>
        <taxon>Eukaryota</taxon>
        <taxon>Metazoa</taxon>
        <taxon>Chordata</taxon>
        <taxon>Craniata</taxon>
        <taxon>Vertebrata</taxon>
        <taxon>Euteleostomi</taxon>
        <taxon>Mammalia</taxon>
        <taxon>Eutheria</taxon>
        <taxon>Euarchontoglires</taxon>
        <taxon>Glires</taxon>
        <taxon>Rodentia</taxon>
        <taxon>Sciuromorpha</taxon>
        <taxon>Sciuridae</taxon>
        <taxon>Sciurinae</taxon>
        <taxon>Sciurini</taxon>
        <taxon>Sciurus</taxon>
    </lineage>
</organism>
<gene>
    <name evidence="4" type="ORF">SUZIE_195205</name>
</gene>
<keyword evidence="2" id="KW-0732">Signal</keyword>
<accession>A0AA41NCS0</accession>
<evidence type="ECO:0000256" key="2">
    <source>
        <dbReference type="SAM" id="SignalP"/>
    </source>
</evidence>